<keyword evidence="2" id="KW-1185">Reference proteome</keyword>
<reference evidence="2" key="1">
    <citation type="journal article" date="2014" name="Science">
        <title>Ancient hybridizations among the ancestral genomes of bread wheat.</title>
        <authorList>
            <consortium name="International Wheat Genome Sequencing Consortium,"/>
            <person name="Marcussen T."/>
            <person name="Sandve S.R."/>
            <person name="Heier L."/>
            <person name="Spannagl M."/>
            <person name="Pfeifer M."/>
            <person name="Jakobsen K.S."/>
            <person name="Wulff B.B."/>
            <person name="Steuernagel B."/>
            <person name="Mayer K.F."/>
            <person name="Olsen O.A."/>
        </authorList>
    </citation>
    <scope>NUCLEOTIDE SEQUENCE [LARGE SCALE GENOMIC DNA]</scope>
    <source>
        <strain evidence="2">cv. AL8/78</strain>
    </source>
</reference>
<dbReference type="EnsemblPlants" id="AET2Gv20350000.17">
    <property type="protein sequence ID" value="AET2Gv20350000.17"/>
    <property type="gene ID" value="AET2Gv20350000"/>
</dbReference>
<evidence type="ECO:0000313" key="1">
    <source>
        <dbReference type="EnsemblPlants" id="AET2Gv20350000.17"/>
    </source>
</evidence>
<accession>A0A453B3F3</accession>
<dbReference type="AlphaFoldDB" id="A0A453B3F3"/>
<dbReference type="Gramene" id="AET2Gv20350000.17">
    <property type="protein sequence ID" value="AET2Gv20350000.17"/>
    <property type="gene ID" value="AET2Gv20350000"/>
</dbReference>
<protein>
    <submittedName>
        <fullName evidence="1">Uncharacterized protein</fullName>
    </submittedName>
</protein>
<reference evidence="1" key="3">
    <citation type="journal article" date="2017" name="Nature">
        <title>Genome sequence of the progenitor of the wheat D genome Aegilops tauschii.</title>
        <authorList>
            <person name="Luo M.C."/>
            <person name="Gu Y.Q."/>
            <person name="Puiu D."/>
            <person name="Wang H."/>
            <person name="Twardziok S.O."/>
            <person name="Deal K.R."/>
            <person name="Huo N."/>
            <person name="Zhu T."/>
            <person name="Wang L."/>
            <person name="Wang Y."/>
            <person name="McGuire P.E."/>
            <person name="Liu S."/>
            <person name="Long H."/>
            <person name="Ramasamy R.K."/>
            <person name="Rodriguez J.C."/>
            <person name="Van S.L."/>
            <person name="Yuan L."/>
            <person name="Wang Z."/>
            <person name="Xia Z."/>
            <person name="Xiao L."/>
            <person name="Anderson O.D."/>
            <person name="Ouyang S."/>
            <person name="Liang Y."/>
            <person name="Zimin A.V."/>
            <person name="Pertea G."/>
            <person name="Qi P."/>
            <person name="Bennetzen J.L."/>
            <person name="Dai X."/>
            <person name="Dawson M.W."/>
            <person name="Muller H.G."/>
            <person name="Kugler K."/>
            <person name="Rivarola-Duarte L."/>
            <person name="Spannagl M."/>
            <person name="Mayer K.F.X."/>
            <person name="Lu F.H."/>
            <person name="Bevan M.W."/>
            <person name="Leroy P."/>
            <person name="Li P."/>
            <person name="You F.M."/>
            <person name="Sun Q."/>
            <person name="Liu Z."/>
            <person name="Lyons E."/>
            <person name="Wicker T."/>
            <person name="Salzberg S.L."/>
            <person name="Devos K.M."/>
            <person name="Dvorak J."/>
        </authorList>
    </citation>
    <scope>NUCLEOTIDE SEQUENCE [LARGE SCALE GENOMIC DNA]</scope>
    <source>
        <strain evidence="1">cv. AL8/78</strain>
    </source>
</reference>
<reference evidence="2" key="2">
    <citation type="journal article" date="2017" name="Nat. Plants">
        <title>The Aegilops tauschii genome reveals multiple impacts of transposons.</title>
        <authorList>
            <person name="Zhao G."/>
            <person name="Zou C."/>
            <person name="Li K."/>
            <person name="Wang K."/>
            <person name="Li T."/>
            <person name="Gao L."/>
            <person name="Zhang X."/>
            <person name="Wang H."/>
            <person name="Yang Z."/>
            <person name="Liu X."/>
            <person name="Jiang W."/>
            <person name="Mao L."/>
            <person name="Kong X."/>
            <person name="Jiao Y."/>
            <person name="Jia J."/>
        </authorList>
    </citation>
    <scope>NUCLEOTIDE SEQUENCE [LARGE SCALE GENOMIC DNA]</scope>
    <source>
        <strain evidence="2">cv. AL8/78</strain>
    </source>
</reference>
<dbReference type="Proteomes" id="UP000015105">
    <property type="component" value="Chromosome 2D"/>
</dbReference>
<sequence>MLQPHQITAEYNAAIPEAEREKLKDTAFEDLLRGAQVCTTKTHCSVCHSCDVQLLIYVLVCHAGGNCHPSMGCSRHPAKAWCLGVCEGQCERAWC</sequence>
<proteinExistence type="predicted"/>
<evidence type="ECO:0000313" key="2">
    <source>
        <dbReference type="Proteomes" id="UP000015105"/>
    </source>
</evidence>
<reference evidence="1" key="4">
    <citation type="submission" date="2019-03" db="UniProtKB">
        <authorList>
            <consortium name="EnsemblPlants"/>
        </authorList>
    </citation>
    <scope>IDENTIFICATION</scope>
</reference>
<organism evidence="1 2">
    <name type="scientific">Aegilops tauschii subsp. strangulata</name>
    <name type="common">Goatgrass</name>
    <dbReference type="NCBI Taxonomy" id="200361"/>
    <lineage>
        <taxon>Eukaryota</taxon>
        <taxon>Viridiplantae</taxon>
        <taxon>Streptophyta</taxon>
        <taxon>Embryophyta</taxon>
        <taxon>Tracheophyta</taxon>
        <taxon>Spermatophyta</taxon>
        <taxon>Magnoliopsida</taxon>
        <taxon>Liliopsida</taxon>
        <taxon>Poales</taxon>
        <taxon>Poaceae</taxon>
        <taxon>BOP clade</taxon>
        <taxon>Pooideae</taxon>
        <taxon>Triticodae</taxon>
        <taxon>Triticeae</taxon>
        <taxon>Triticinae</taxon>
        <taxon>Aegilops</taxon>
    </lineage>
</organism>
<name>A0A453B3F3_AEGTS</name>
<reference evidence="1" key="5">
    <citation type="journal article" date="2021" name="G3 (Bethesda)">
        <title>Aegilops tauschii genome assembly Aet v5.0 features greater sequence contiguity and improved annotation.</title>
        <authorList>
            <person name="Wang L."/>
            <person name="Zhu T."/>
            <person name="Rodriguez J.C."/>
            <person name="Deal K.R."/>
            <person name="Dubcovsky J."/>
            <person name="McGuire P.E."/>
            <person name="Lux T."/>
            <person name="Spannagl M."/>
            <person name="Mayer K.F.X."/>
            <person name="Baldrich P."/>
            <person name="Meyers B.C."/>
            <person name="Huo N."/>
            <person name="Gu Y.Q."/>
            <person name="Zhou H."/>
            <person name="Devos K.M."/>
            <person name="Bennetzen J.L."/>
            <person name="Unver T."/>
            <person name="Budak H."/>
            <person name="Gulick P.J."/>
            <person name="Galiba G."/>
            <person name="Kalapos B."/>
            <person name="Nelson D.R."/>
            <person name="Li P."/>
            <person name="You F.M."/>
            <person name="Luo M.C."/>
            <person name="Dvorak J."/>
        </authorList>
    </citation>
    <scope>NUCLEOTIDE SEQUENCE [LARGE SCALE GENOMIC DNA]</scope>
    <source>
        <strain evidence="1">cv. AL8/78</strain>
    </source>
</reference>